<dbReference type="AlphaFoldDB" id="A0A368EL17"/>
<evidence type="ECO:0000313" key="4">
    <source>
        <dbReference type="Proteomes" id="UP000252289"/>
    </source>
</evidence>
<gene>
    <name evidence="3" type="ORF">DBW64_02050</name>
</gene>
<sequence>MKTVDMEFIQTEATLKNLIYLFARSIDRVDEELMRELFWPDATDDHGLFTGTAADYVAWVIPLLKSMNGTQHTIGNILVEADGDKATAETYFVAYHQMGEGDEAIDMIAAGRYFDKFEKRGDEWKFSHRKAVYDWNRNDPATENWSSPEMKPLLERGARKPDDYLYKN</sequence>
<accession>A0A368EL17</accession>
<comment type="caution">
    <text evidence="3">The sequence shown here is derived from an EMBL/GenBank/DDBJ whole genome shotgun (WGS) entry which is preliminary data.</text>
</comment>
<proteinExistence type="predicted"/>
<dbReference type="SUPFAM" id="SSF54427">
    <property type="entry name" value="NTF2-like"/>
    <property type="match status" value="1"/>
</dbReference>
<name>A0A368EL17_9PROT</name>
<dbReference type="Proteomes" id="UP000252289">
    <property type="component" value="Unassembled WGS sequence"/>
</dbReference>
<dbReference type="Gene3D" id="3.10.450.50">
    <property type="match status" value="1"/>
</dbReference>
<dbReference type="Pfam" id="PF13577">
    <property type="entry name" value="SnoaL_4"/>
    <property type="match status" value="1"/>
</dbReference>
<organism evidence="3 4">
    <name type="scientific">PS1 clade bacterium</name>
    <dbReference type="NCBI Taxonomy" id="2175152"/>
    <lineage>
        <taxon>Bacteria</taxon>
        <taxon>Pseudomonadati</taxon>
        <taxon>Pseudomonadota</taxon>
        <taxon>Alphaproteobacteria</taxon>
        <taxon>PS1 clade</taxon>
    </lineage>
</organism>
<feature type="domain" description="SnoaL-like" evidence="2">
    <location>
        <begin position="10"/>
        <end position="130"/>
    </location>
</feature>
<evidence type="ECO:0000313" key="3">
    <source>
        <dbReference type="EMBL" id="RCL85051.1"/>
    </source>
</evidence>
<protein>
    <submittedName>
        <fullName evidence="3">Nuclear transport factor 2 family protein</fullName>
    </submittedName>
</protein>
<dbReference type="InterPro" id="IPR032710">
    <property type="entry name" value="NTF2-like_dom_sf"/>
</dbReference>
<evidence type="ECO:0000256" key="1">
    <source>
        <dbReference type="SAM" id="MobiDB-lite"/>
    </source>
</evidence>
<feature type="compositionally biased region" description="Basic and acidic residues" evidence="1">
    <location>
        <begin position="152"/>
        <end position="168"/>
    </location>
</feature>
<reference evidence="3 4" key="1">
    <citation type="journal article" date="2018" name="Microbiome">
        <title>Fine metagenomic profile of the Mediterranean stratified and mixed water columns revealed by assembly and recruitment.</title>
        <authorList>
            <person name="Haro-Moreno J.M."/>
            <person name="Lopez-Perez M."/>
            <person name="De La Torre J.R."/>
            <person name="Picazo A."/>
            <person name="Camacho A."/>
            <person name="Rodriguez-Valera F."/>
        </authorList>
    </citation>
    <scope>NUCLEOTIDE SEQUENCE [LARGE SCALE GENOMIC DNA]</scope>
    <source>
        <strain evidence="3">MED-G50</strain>
    </source>
</reference>
<dbReference type="EMBL" id="QOQK01000005">
    <property type="protein sequence ID" value="RCL85051.1"/>
    <property type="molecule type" value="Genomic_DNA"/>
</dbReference>
<feature type="region of interest" description="Disordered" evidence="1">
    <location>
        <begin position="138"/>
        <end position="168"/>
    </location>
</feature>
<evidence type="ECO:0000259" key="2">
    <source>
        <dbReference type="Pfam" id="PF13577"/>
    </source>
</evidence>
<dbReference type="InterPro" id="IPR037401">
    <property type="entry name" value="SnoaL-like"/>
</dbReference>